<reference evidence="1" key="1">
    <citation type="submission" date="2020-08" db="EMBL/GenBank/DDBJ databases">
        <title>Multicomponent nature underlies the extraordinary mechanical properties of spider dragline silk.</title>
        <authorList>
            <person name="Kono N."/>
            <person name="Nakamura H."/>
            <person name="Mori M."/>
            <person name="Yoshida Y."/>
            <person name="Ohtoshi R."/>
            <person name="Malay A.D."/>
            <person name="Moran D.A.P."/>
            <person name="Tomita M."/>
            <person name="Numata K."/>
            <person name="Arakawa K."/>
        </authorList>
    </citation>
    <scope>NUCLEOTIDE SEQUENCE</scope>
</reference>
<keyword evidence="2" id="KW-1185">Reference proteome</keyword>
<gene>
    <name evidence="1" type="ORF">TNCV_4638791</name>
</gene>
<protein>
    <submittedName>
        <fullName evidence="1">Uncharacterized protein</fullName>
    </submittedName>
</protein>
<organism evidence="1 2">
    <name type="scientific">Trichonephila clavipes</name>
    <name type="common">Golden silk orbweaver</name>
    <name type="synonym">Nephila clavipes</name>
    <dbReference type="NCBI Taxonomy" id="2585209"/>
    <lineage>
        <taxon>Eukaryota</taxon>
        <taxon>Metazoa</taxon>
        <taxon>Ecdysozoa</taxon>
        <taxon>Arthropoda</taxon>
        <taxon>Chelicerata</taxon>
        <taxon>Arachnida</taxon>
        <taxon>Araneae</taxon>
        <taxon>Araneomorphae</taxon>
        <taxon>Entelegynae</taxon>
        <taxon>Araneoidea</taxon>
        <taxon>Nephilidae</taxon>
        <taxon>Trichonephila</taxon>
    </lineage>
</organism>
<dbReference type="EMBL" id="BMAU01021404">
    <property type="protein sequence ID" value="GFY32773.1"/>
    <property type="molecule type" value="Genomic_DNA"/>
</dbReference>
<sequence>MKTRRHLPDLRSKLNGAYIKLYTDTDEQRRELIHKLDKLKFEYFAITPKAERPIKVVIKVLPPRFQTRRHPQ</sequence>
<evidence type="ECO:0000313" key="2">
    <source>
        <dbReference type="Proteomes" id="UP000887159"/>
    </source>
</evidence>
<evidence type="ECO:0000313" key="1">
    <source>
        <dbReference type="EMBL" id="GFY32773.1"/>
    </source>
</evidence>
<proteinExistence type="predicted"/>
<dbReference type="AlphaFoldDB" id="A0A8X6WD92"/>
<dbReference type="Proteomes" id="UP000887159">
    <property type="component" value="Unassembled WGS sequence"/>
</dbReference>
<name>A0A8X6WD92_TRICX</name>
<comment type="caution">
    <text evidence="1">The sequence shown here is derived from an EMBL/GenBank/DDBJ whole genome shotgun (WGS) entry which is preliminary data.</text>
</comment>
<accession>A0A8X6WD92</accession>